<comment type="caution">
    <text evidence="3">The sequence shown here is derived from an EMBL/GenBank/DDBJ whole genome shotgun (WGS) entry which is preliminary data.</text>
</comment>
<sequence length="439" mass="46532">MRRRLSCLLLLWSGSCLTFPALAVASNEGLQPYQLVRSLQLVQDRIAGGDHAALPMQGKLLELTDARLRKVATEDFREPRNFRALLVYGMSGGNPATLHNAISQLQLDERDKALAAGVIAYLEGDPGAALNAFAHVELDALPEDIFTFVALVKGSLLAREAPEAALALLDQVRLLAPGTLVEEAALRRSIAIAVTTSNADRFARASTQYVARFLHSPYASQFADTFVTGAVALDGAIGRDGLVDIVSMMDAERERVIWLRIARSAAIDGLSDLSAFAAARAKADAGESGGSDDPRTLLYSGLSSIAGEPVKELAEKLGKIDRNRLSPGDRMLLDAARAVTSEVVAPPSGIFAPAPAQEPEAPAKAASKQVVEAVSAEDAEDLPLVEGIMPEPAQSDVAPAPPVAAKPALPEKPDETDETIANMRRTIDRIDQLLGSAPL</sequence>
<proteinExistence type="predicted"/>
<evidence type="ECO:0000313" key="6">
    <source>
        <dbReference type="Proteomes" id="UP000294958"/>
    </source>
</evidence>
<organism evidence="3 5">
    <name type="scientific">Aquamicrobium defluvii</name>
    <dbReference type="NCBI Taxonomy" id="69279"/>
    <lineage>
        <taxon>Bacteria</taxon>
        <taxon>Pseudomonadati</taxon>
        <taxon>Pseudomonadota</taxon>
        <taxon>Alphaproteobacteria</taxon>
        <taxon>Hyphomicrobiales</taxon>
        <taxon>Phyllobacteriaceae</taxon>
        <taxon>Aquamicrobium</taxon>
    </lineage>
</organism>
<evidence type="ECO:0000313" key="3">
    <source>
        <dbReference type="EMBL" id="EXL09519.1"/>
    </source>
</evidence>
<evidence type="ECO:0000256" key="1">
    <source>
        <dbReference type="SAM" id="MobiDB-lite"/>
    </source>
</evidence>
<reference evidence="3 5" key="1">
    <citation type="submission" date="2014-02" db="EMBL/GenBank/DDBJ databases">
        <title>Aquamicrobium defluvii Genome sequencing.</title>
        <authorList>
            <person name="Wang X."/>
        </authorList>
    </citation>
    <scope>NUCLEOTIDE SEQUENCE [LARGE SCALE GENOMIC DNA]</scope>
    <source>
        <strain evidence="3 5">W13Z1</strain>
    </source>
</reference>
<name>A0A011TD13_9HYPH</name>
<dbReference type="AlphaFoldDB" id="A0A011TD13"/>
<gene>
    <name evidence="3" type="ORF">BG36_20460</name>
    <name evidence="4" type="ORF">DES43_11530</name>
</gene>
<feature type="signal peptide" evidence="2">
    <location>
        <begin position="1"/>
        <end position="23"/>
    </location>
</feature>
<dbReference type="eggNOG" id="ENOG502ZART">
    <property type="taxonomic scope" value="Bacteria"/>
</dbReference>
<dbReference type="RefSeq" id="WP_035024246.1">
    <property type="nucleotide sequence ID" value="NZ_KK073880.1"/>
</dbReference>
<dbReference type="HOGENOM" id="CLU_035030_1_0_5"/>
<keyword evidence="2" id="KW-0732">Signal</keyword>
<dbReference type="Proteomes" id="UP000294958">
    <property type="component" value="Unassembled WGS sequence"/>
</dbReference>
<dbReference type="Proteomes" id="UP000019849">
    <property type="component" value="Unassembled WGS sequence"/>
</dbReference>
<dbReference type="PROSITE" id="PS51257">
    <property type="entry name" value="PROKAR_LIPOPROTEIN"/>
    <property type="match status" value="1"/>
</dbReference>
<evidence type="ECO:0000313" key="4">
    <source>
        <dbReference type="EMBL" id="TDR34262.1"/>
    </source>
</evidence>
<reference evidence="4 6" key="2">
    <citation type="submission" date="2019-03" db="EMBL/GenBank/DDBJ databases">
        <title>Genomic Encyclopedia of Type Strains, Phase IV (KMG-IV): sequencing the most valuable type-strain genomes for metagenomic binning, comparative biology and taxonomic classification.</title>
        <authorList>
            <person name="Goeker M."/>
        </authorList>
    </citation>
    <scope>NUCLEOTIDE SEQUENCE [LARGE SCALE GENOMIC DNA]</scope>
    <source>
        <strain evidence="4 6">DSM 11603</strain>
    </source>
</reference>
<dbReference type="EMBL" id="JENY01000006">
    <property type="protein sequence ID" value="EXL09519.1"/>
    <property type="molecule type" value="Genomic_DNA"/>
</dbReference>
<evidence type="ECO:0000313" key="5">
    <source>
        <dbReference type="Proteomes" id="UP000019849"/>
    </source>
</evidence>
<accession>A0A011TD13</accession>
<dbReference type="OrthoDB" id="9812933at2"/>
<keyword evidence="6" id="KW-1185">Reference proteome</keyword>
<feature type="chain" id="PRO_5044537327" evidence="2">
    <location>
        <begin position="24"/>
        <end position="439"/>
    </location>
</feature>
<dbReference type="PATRIC" id="fig|69279.3.peg.1030"/>
<evidence type="ECO:0000256" key="2">
    <source>
        <dbReference type="SAM" id="SignalP"/>
    </source>
</evidence>
<dbReference type="EMBL" id="SNZF01000015">
    <property type="protein sequence ID" value="TDR34262.1"/>
    <property type="molecule type" value="Genomic_DNA"/>
</dbReference>
<protein>
    <submittedName>
        <fullName evidence="3">Chemotaxis protein MotC</fullName>
    </submittedName>
</protein>
<feature type="region of interest" description="Disordered" evidence="1">
    <location>
        <begin position="391"/>
        <end position="419"/>
    </location>
</feature>
<dbReference type="STRING" id="69279.BG36_20460"/>